<keyword evidence="5" id="KW-0378">Hydrolase</keyword>
<protein>
    <recommendedName>
        <fullName evidence="10">Tr-type G domain-containing protein</fullName>
    </recommendedName>
</protein>
<keyword evidence="4" id="KW-0547">Nucleotide-binding</keyword>
<comment type="subcellular location">
    <subcellularLocation>
        <location evidence="1">Cytoplasm</location>
    </subcellularLocation>
</comment>
<dbReference type="InterPro" id="IPR054696">
    <property type="entry name" value="GTP-eEF1A_C"/>
</dbReference>
<dbReference type="CDD" id="cd16267">
    <property type="entry name" value="HBS1-like_II"/>
    <property type="match status" value="1"/>
</dbReference>
<dbReference type="GO" id="GO:0005525">
    <property type="term" value="F:GTP binding"/>
    <property type="evidence" value="ECO:0007669"/>
    <property type="project" value="UniProtKB-KW"/>
</dbReference>
<dbReference type="PROSITE" id="PS51722">
    <property type="entry name" value="G_TR_2"/>
    <property type="match status" value="1"/>
</dbReference>
<dbReference type="FunFam" id="2.40.30.10:FF:000020">
    <property type="entry name" value="Translation elongation factor EF-1"/>
    <property type="match status" value="1"/>
</dbReference>
<dbReference type="GO" id="GO:0005737">
    <property type="term" value="C:cytoplasm"/>
    <property type="evidence" value="ECO:0007669"/>
    <property type="project" value="UniProtKB-SubCell"/>
</dbReference>
<comment type="catalytic activity">
    <reaction evidence="8">
        <text>GTP + H2O = GDP + phosphate + H(+)</text>
        <dbReference type="Rhea" id="RHEA:19669"/>
        <dbReference type="ChEBI" id="CHEBI:15377"/>
        <dbReference type="ChEBI" id="CHEBI:15378"/>
        <dbReference type="ChEBI" id="CHEBI:37565"/>
        <dbReference type="ChEBI" id="CHEBI:43474"/>
        <dbReference type="ChEBI" id="CHEBI:58189"/>
    </reaction>
    <physiologicalReaction direction="left-to-right" evidence="8">
        <dbReference type="Rhea" id="RHEA:19670"/>
    </physiologicalReaction>
</comment>
<dbReference type="CDD" id="cd01883">
    <property type="entry name" value="EF1_alpha"/>
    <property type="match status" value="1"/>
</dbReference>
<dbReference type="GO" id="GO:0006412">
    <property type="term" value="P:translation"/>
    <property type="evidence" value="ECO:0007669"/>
    <property type="project" value="UniProtKB-KW"/>
</dbReference>
<evidence type="ECO:0000259" key="10">
    <source>
        <dbReference type="PROSITE" id="PS51722"/>
    </source>
</evidence>
<dbReference type="PRINTS" id="PR00315">
    <property type="entry name" value="ELONGATNFCT"/>
</dbReference>
<evidence type="ECO:0000256" key="5">
    <source>
        <dbReference type="ARBA" id="ARBA00022801"/>
    </source>
</evidence>
<dbReference type="Gene3D" id="2.40.30.10">
    <property type="entry name" value="Translation factors"/>
    <property type="match status" value="2"/>
</dbReference>
<dbReference type="AlphaFoldDB" id="A0A815A6B4"/>
<dbReference type="InterPro" id="IPR027417">
    <property type="entry name" value="P-loop_NTPase"/>
</dbReference>
<keyword evidence="15" id="KW-1185">Reference proteome</keyword>
<dbReference type="FunFam" id="2.40.30.10:FF:000070">
    <property type="entry name" value="Translation elongation factor EF-1 subunit"/>
    <property type="match status" value="1"/>
</dbReference>
<dbReference type="Proteomes" id="UP000682733">
    <property type="component" value="Unassembled WGS sequence"/>
</dbReference>
<dbReference type="GO" id="GO:0003924">
    <property type="term" value="F:GTPase activity"/>
    <property type="evidence" value="ECO:0007669"/>
    <property type="project" value="InterPro"/>
</dbReference>
<feature type="region of interest" description="Disordered" evidence="9">
    <location>
        <begin position="114"/>
        <end position="150"/>
    </location>
</feature>
<dbReference type="CDD" id="cd04093">
    <property type="entry name" value="HBS1_C_III"/>
    <property type="match status" value="1"/>
</dbReference>
<sequence length="676" mass="75540">MARHTAFHGIEKNARTEVDEYAGEYGRSVDDYNYALSPRTESHFIYPANNEQRGAETSFASFVQQPKKKSNKTKKSKATNQQQQEAELGDKQQYHRGRQQSRDHDLLFEMEHEDEPPVPMNEPVTKKNVKQTPTKSYENNNDKNDELKSYSGLDNRIATLKISDRIDRSLSPPKSANVSACVTPRSGVSPATRNLNGKKPDTNTDNITATVTKRRVGQTDRSNVLKEYEQRLDGKELINLVVIGHVDAGKSTMMGHLLVKLKVIDERTVHKYRQEAQRLGKESFSFAFVLDESEEERKRGVTMDIAHAQFKTQTKIVNLVDAPGHKDFIPNMINGASQADVAILVVDSRKGEFETGFDFGGQTREHALLIRSLGVAQVIVAVNKMDTVNWSYERFDDIVKKLHQFLKTSGFKEQDVYYAPVSGWTGQNLIEKASEPALLDWYNNDTHQLPVGVIRYATLLELIDKLKPPERPISKPFRLCITDVFKATGVGTGTSSISGRIDSGGIEINEKILIKPSNDIAQIKSIQIENANVPSAFAGDNVVLNIIGADPAHLFIGNVACDPEYPISTATVIKGRILIFNITTPITPGCPIVFHFKSVHEQGNITKLLEELDRSSGELKKRNPRFLTKNSSALVEVKLQQRICCELYSNFKELGRFMLRQGGSTIAAGIIVDIVE</sequence>
<evidence type="ECO:0000313" key="13">
    <source>
        <dbReference type="EMBL" id="CAF3646957.1"/>
    </source>
</evidence>
<proteinExistence type="inferred from homology"/>
<dbReference type="OrthoDB" id="342024at2759"/>
<dbReference type="EMBL" id="CAJNOK010002485">
    <property type="protein sequence ID" value="CAF0862144.1"/>
    <property type="molecule type" value="Genomic_DNA"/>
</dbReference>
<keyword evidence="6" id="KW-0648">Protein biosynthesis</keyword>
<comment type="caution">
    <text evidence="12">The sequence shown here is derived from an EMBL/GenBank/DDBJ whole genome shotgun (WGS) entry which is preliminary data.</text>
</comment>
<dbReference type="Pfam" id="PF00009">
    <property type="entry name" value="GTP_EFTU"/>
    <property type="match status" value="1"/>
</dbReference>
<evidence type="ECO:0000313" key="15">
    <source>
        <dbReference type="Proteomes" id="UP000663829"/>
    </source>
</evidence>
<dbReference type="InterPro" id="IPR009000">
    <property type="entry name" value="Transl_B-barrel_sf"/>
</dbReference>
<keyword evidence="3" id="KW-0963">Cytoplasm</keyword>
<keyword evidence="7" id="KW-0342">GTP-binding</keyword>
<dbReference type="EMBL" id="CAJNOQ010010391">
    <property type="protein sequence ID" value="CAF1250573.1"/>
    <property type="molecule type" value="Genomic_DNA"/>
</dbReference>
<organism evidence="12 15">
    <name type="scientific">Didymodactylos carnosus</name>
    <dbReference type="NCBI Taxonomy" id="1234261"/>
    <lineage>
        <taxon>Eukaryota</taxon>
        <taxon>Metazoa</taxon>
        <taxon>Spiralia</taxon>
        <taxon>Gnathifera</taxon>
        <taxon>Rotifera</taxon>
        <taxon>Eurotatoria</taxon>
        <taxon>Bdelloidea</taxon>
        <taxon>Philodinida</taxon>
        <taxon>Philodinidae</taxon>
        <taxon>Didymodactylos</taxon>
    </lineage>
</organism>
<evidence type="ECO:0000256" key="4">
    <source>
        <dbReference type="ARBA" id="ARBA00022741"/>
    </source>
</evidence>
<feature type="compositionally biased region" description="Polar residues" evidence="9">
    <location>
        <begin position="130"/>
        <end position="139"/>
    </location>
</feature>
<dbReference type="InterPro" id="IPR000795">
    <property type="entry name" value="T_Tr_GTP-bd_dom"/>
</dbReference>
<feature type="compositionally biased region" description="Basic residues" evidence="9">
    <location>
        <begin position="66"/>
        <end position="77"/>
    </location>
</feature>
<dbReference type="EMBL" id="CAJOBC010014367">
    <property type="protein sequence ID" value="CAF4019530.1"/>
    <property type="molecule type" value="Genomic_DNA"/>
</dbReference>
<evidence type="ECO:0000313" key="14">
    <source>
        <dbReference type="EMBL" id="CAF4019530.1"/>
    </source>
</evidence>
<dbReference type="SUPFAM" id="SSF50447">
    <property type="entry name" value="Translation proteins"/>
    <property type="match status" value="1"/>
</dbReference>
<evidence type="ECO:0000313" key="12">
    <source>
        <dbReference type="EMBL" id="CAF1250573.1"/>
    </source>
</evidence>
<evidence type="ECO:0000256" key="7">
    <source>
        <dbReference type="ARBA" id="ARBA00023134"/>
    </source>
</evidence>
<accession>A0A815A6B4</accession>
<dbReference type="SUPFAM" id="SSF50465">
    <property type="entry name" value="EF-Tu/eEF-1alpha/eIF2-gamma C-terminal domain"/>
    <property type="match status" value="1"/>
</dbReference>
<dbReference type="Proteomes" id="UP000663829">
    <property type="component" value="Unassembled WGS sequence"/>
</dbReference>
<dbReference type="Proteomes" id="UP000681722">
    <property type="component" value="Unassembled WGS sequence"/>
</dbReference>
<evidence type="ECO:0000256" key="2">
    <source>
        <dbReference type="ARBA" id="ARBA00007249"/>
    </source>
</evidence>
<dbReference type="FunFam" id="3.40.50.300:FF:000204">
    <property type="entry name" value="Translation elongation factor Tu"/>
    <property type="match status" value="1"/>
</dbReference>
<evidence type="ECO:0000256" key="3">
    <source>
        <dbReference type="ARBA" id="ARBA00022490"/>
    </source>
</evidence>
<gene>
    <name evidence="12" type="ORF">GPM918_LOCUS26113</name>
    <name evidence="11" type="ORF">OVA965_LOCUS7691</name>
    <name evidence="14" type="ORF">SRO942_LOCUS26203</name>
    <name evidence="13" type="ORF">TMI583_LOCUS7686</name>
</gene>
<evidence type="ECO:0000256" key="8">
    <source>
        <dbReference type="ARBA" id="ARBA00049117"/>
    </source>
</evidence>
<dbReference type="Pfam" id="PF22594">
    <property type="entry name" value="GTP-eEF1A_C"/>
    <property type="match status" value="1"/>
</dbReference>
<reference evidence="12" key="1">
    <citation type="submission" date="2021-02" db="EMBL/GenBank/DDBJ databases">
        <authorList>
            <person name="Nowell W R."/>
        </authorList>
    </citation>
    <scope>NUCLEOTIDE SEQUENCE</scope>
</reference>
<dbReference type="Gene3D" id="3.40.50.300">
    <property type="entry name" value="P-loop containing nucleotide triphosphate hydrolases"/>
    <property type="match status" value="1"/>
</dbReference>
<evidence type="ECO:0000256" key="9">
    <source>
        <dbReference type="SAM" id="MobiDB-lite"/>
    </source>
</evidence>
<dbReference type="SUPFAM" id="SSF52540">
    <property type="entry name" value="P-loop containing nucleoside triphosphate hydrolases"/>
    <property type="match status" value="1"/>
</dbReference>
<evidence type="ECO:0000313" key="11">
    <source>
        <dbReference type="EMBL" id="CAF0862144.1"/>
    </source>
</evidence>
<comment type="similarity">
    <text evidence="2">Belongs to the TRAFAC class translation factor GTPase superfamily. Classic translation factor GTPase family. EF-Tu/EF-1A subfamily.</text>
</comment>
<evidence type="ECO:0000256" key="1">
    <source>
        <dbReference type="ARBA" id="ARBA00004496"/>
    </source>
</evidence>
<dbReference type="InterPro" id="IPR009001">
    <property type="entry name" value="Transl_elong_EF1A/Init_IF2_C"/>
</dbReference>
<dbReference type="EMBL" id="CAJOBA010002485">
    <property type="protein sequence ID" value="CAF3646957.1"/>
    <property type="molecule type" value="Genomic_DNA"/>
</dbReference>
<dbReference type="PANTHER" id="PTHR23115">
    <property type="entry name" value="TRANSLATION FACTOR"/>
    <property type="match status" value="1"/>
</dbReference>
<feature type="region of interest" description="Disordered" evidence="9">
    <location>
        <begin position="61"/>
        <end position="101"/>
    </location>
</feature>
<name>A0A815A6B4_9BILA</name>
<feature type="region of interest" description="Disordered" evidence="9">
    <location>
        <begin position="170"/>
        <end position="204"/>
    </location>
</feature>
<dbReference type="InterPro" id="IPR050100">
    <property type="entry name" value="TRAFAC_GTPase_members"/>
</dbReference>
<dbReference type="Proteomes" id="UP000677228">
    <property type="component" value="Unassembled WGS sequence"/>
</dbReference>
<feature type="domain" description="Tr-type G" evidence="10">
    <location>
        <begin position="235"/>
        <end position="473"/>
    </location>
</feature>
<evidence type="ECO:0000256" key="6">
    <source>
        <dbReference type="ARBA" id="ARBA00022917"/>
    </source>
</evidence>